<protein>
    <submittedName>
        <fullName evidence="2">39S ribosomal protein L38, mitochondrial</fullName>
    </submittedName>
</protein>
<dbReference type="CDD" id="cd00866">
    <property type="entry name" value="PEBP_euk"/>
    <property type="match status" value="1"/>
</dbReference>
<keyword evidence="2" id="KW-0687">Ribonucleoprotein</keyword>
<comment type="caution">
    <text evidence="2">The sequence shown here is derived from an EMBL/GenBank/DDBJ whole genome shotgun (WGS) entry which is preliminary data.</text>
</comment>
<dbReference type="InterPro" id="IPR036610">
    <property type="entry name" value="PEBP-like_sf"/>
</dbReference>
<keyword evidence="2" id="KW-0689">Ribosomal protein</keyword>
<evidence type="ECO:0000313" key="2">
    <source>
        <dbReference type="EMBL" id="KAK2112077.1"/>
    </source>
</evidence>
<dbReference type="SUPFAM" id="SSF49777">
    <property type="entry name" value="PEBP-like"/>
    <property type="match status" value="1"/>
</dbReference>
<dbReference type="Gene3D" id="3.90.280.10">
    <property type="entry name" value="PEBP-like"/>
    <property type="match status" value="1"/>
</dbReference>
<evidence type="ECO:0000256" key="1">
    <source>
        <dbReference type="SAM" id="MobiDB-lite"/>
    </source>
</evidence>
<dbReference type="PANTHER" id="PTHR11362">
    <property type="entry name" value="PHOSPHATIDYLETHANOLAMINE-BINDING PROTEIN"/>
    <property type="match status" value="1"/>
</dbReference>
<dbReference type="PANTHER" id="PTHR11362:SF133">
    <property type="entry name" value="LARGE RIBOSOMAL SUBUNIT PROTEIN ML38"/>
    <property type="match status" value="1"/>
</dbReference>
<dbReference type="GO" id="GO:0005840">
    <property type="term" value="C:ribosome"/>
    <property type="evidence" value="ECO:0007669"/>
    <property type="project" value="UniProtKB-KW"/>
</dbReference>
<proteinExistence type="predicted"/>
<accession>A0ABQ9VS25</accession>
<dbReference type="InterPro" id="IPR035810">
    <property type="entry name" value="PEBP_euk"/>
</dbReference>
<dbReference type="EMBL" id="JASSZA010000005">
    <property type="protein sequence ID" value="KAK2112077.1"/>
    <property type="molecule type" value="Genomic_DNA"/>
</dbReference>
<sequence>MSPPDLLNLRWTVTVMWGKEWERPGVCSPGDFTMQGEKQPASLSDSGQPPGSRGLEAGCVASLSSCCSLEPCLQYVQASTDPGSLFSPKREIAKGYPPRESCRPLGTNIPGNRVAEGQETCPYLPPFPARGSGIHRLVFLLFKQDQLIDFSEDMRPSPCYQLAQRTFHTFDFYKKHQEAMTPASLSFFQCRWDDSVTHIFHQLLDMREPVFEFVRPPPYHPKQKRFPHRQPLRYLDRYRDSHEPTYGIY</sequence>
<keyword evidence="3" id="KW-1185">Reference proteome</keyword>
<evidence type="ECO:0000313" key="3">
    <source>
        <dbReference type="Proteomes" id="UP001266305"/>
    </source>
</evidence>
<organism evidence="2 3">
    <name type="scientific">Saguinus oedipus</name>
    <name type="common">Cotton-top tamarin</name>
    <name type="synonym">Oedipomidas oedipus</name>
    <dbReference type="NCBI Taxonomy" id="9490"/>
    <lineage>
        <taxon>Eukaryota</taxon>
        <taxon>Metazoa</taxon>
        <taxon>Chordata</taxon>
        <taxon>Craniata</taxon>
        <taxon>Vertebrata</taxon>
        <taxon>Euteleostomi</taxon>
        <taxon>Mammalia</taxon>
        <taxon>Eutheria</taxon>
        <taxon>Euarchontoglires</taxon>
        <taxon>Primates</taxon>
        <taxon>Haplorrhini</taxon>
        <taxon>Platyrrhini</taxon>
        <taxon>Cebidae</taxon>
        <taxon>Callitrichinae</taxon>
        <taxon>Saguinus</taxon>
    </lineage>
</organism>
<gene>
    <name evidence="2" type="primary">MRPL38_2</name>
    <name evidence="2" type="ORF">P7K49_011824</name>
</gene>
<dbReference type="Proteomes" id="UP001266305">
    <property type="component" value="Unassembled WGS sequence"/>
</dbReference>
<name>A0ABQ9VS25_SAGOE</name>
<reference evidence="2 3" key="1">
    <citation type="submission" date="2023-05" db="EMBL/GenBank/DDBJ databases">
        <title>B98-5 Cell Line De Novo Hybrid Assembly: An Optical Mapping Approach.</title>
        <authorList>
            <person name="Kananen K."/>
            <person name="Auerbach J.A."/>
            <person name="Kautto E."/>
            <person name="Blachly J.S."/>
        </authorList>
    </citation>
    <scope>NUCLEOTIDE SEQUENCE [LARGE SCALE GENOMIC DNA]</scope>
    <source>
        <strain evidence="2">B95-8</strain>
        <tissue evidence="2">Cell line</tissue>
    </source>
</reference>
<feature type="region of interest" description="Disordered" evidence="1">
    <location>
        <begin position="28"/>
        <end position="51"/>
    </location>
</feature>